<dbReference type="AlphaFoldDB" id="A0A3B0YUT7"/>
<gene>
    <name evidence="3" type="ORF">MNBD_GAMMA17-1543</name>
</gene>
<dbReference type="InterPro" id="IPR038756">
    <property type="entry name" value="CheX-like"/>
</dbReference>
<dbReference type="InterPro" id="IPR028976">
    <property type="entry name" value="CheC-like_sf"/>
</dbReference>
<sequence length="154" mass="16475">MDAKFINPVLKAVVNILQTMAQITPQPGKPEIKSGDISRGVISGFIDLAGSDARVSVAVTFSKEAILDIGSRMMHMELKEVDDIIKDLVGEMANMVAGGAKANLQEAGYDFDLTLPSIVVGEAHQVKHTVEGVTLIMPFSIEAGQFYVEVCAPD</sequence>
<dbReference type="GO" id="GO:0006935">
    <property type="term" value="P:chemotaxis"/>
    <property type="evidence" value="ECO:0007669"/>
    <property type="project" value="UniProtKB-KW"/>
</dbReference>
<organism evidence="3">
    <name type="scientific">hydrothermal vent metagenome</name>
    <dbReference type="NCBI Taxonomy" id="652676"/>
    <lineage>
        <taxon>unclassified sequences</taxon>
        <taxon>metagenomes</taxon>
        <taxon>ecological metagenomes</taxon>
    </lineage>
</organism>
<dbReference type="InterPro" id="IPR028051">
    <property type="entry name" value="CheX-like_dom"/>
</dbReference>
<feature type="domain" description="Chemotaxis phosphatase CheX-like" evidence="2">
    <location>
        <begin position="42"/>
        <end position="139"/>
    </location>
</feature>
<dbReference type="PANTHER" id="PTHR39452:SF1">
    <property type="entry name" value="CHEY-P PHOSPHATASE CHEX"/>
    <property type="match status" value="1"/>
</dbReference>
<dbReference type="CDD" id="cd17906">
    <property type="entry name" value="CheX"/>
    <property type="match status" value="1"/>
</dbReference>
<accession>A0A3B0YUT7</accession>
<dbReference type="SUPFAM" id="SSF103039">
    <property type="entry name" value="CheC-like"/>
    <property type="match status" value="1"/>
</dbReference>
<name>A0A3B0YUT7_9ZZZZ</name>
<protein>
    <submittedName>
        <fullName evidence="3">Chemotaxis protein CheX</fullName>
    </submittedName>
</protein>
<reference evidence="3" key="1">
    <citation type="submission" date="2018-06" db="EMBL/GenBank/DDBJ databases">
        <authorList>
            <person name="Zhirakovskaya E."/>
        </authorList>
    </citation>
    <scope>NUCLEOTIDE SEQUENCE</scope>
</reference>
<dbReference type="EMBL" id="UOFQ01000006">
    <property type="protein sequence ID" value="VAW84725.1"/>
    <property type="molecule type" value="Genomic_DNA"/>
</dbReference>
<evidence type="ECO:0000256" key="1">
    <source>
        <dbReference type="ARBA" id="ARBA00022500"/>
    </source>
</evidence>
<proteinExistence type="predicted"/>
<keyword evidence="1" id="KW-0145">Chemotaxis</keyword>
<dbReference type="PANTHER" id="PTHR39452">
    <property type="entry name" value="CHEY-P PHOSPHATASE CHEX"/>
    <property type="match status" value="1"/>
</dbReference>
<evidence type="ECO:0000313" key="3">
    <source>
        <dbReference type="EMBL" id="VAW84725.1"/>
    </source>
</evidence>
<dbReference type="Pfam" id="PF13690">
    <property type="entry name" value="CheX"/>
    <property type="match status" value="1"/>
</dbReference>
<dbReference type="Gene3D" id="3.40.1550.10">
    <property type="entry name" value="CheC-like"/>
    <property type="match status" value="1"/>
</dbReference>
<evidence type="ECO:0000259" key="2">
    <source>
        <dbReference type="Pfam" id="PF13690"/>
    </source>
</evidence>